<dbReference type="AlphaFoldDB" id="A0A0B1R4B5"/>
<dbReference type="NCBIfam" id="TIGR03352">
    <property type="entry name" value="VI_chp_3"/>
    <property type="match status" value="1"/>
</dbReference>
<dbReference type="InterPro" id="IPR038706">
    <property type="entry name" value="Type_VI_SciN-like_sf"/>
</dbReference>
<keyword evidence="1" id="KW-0449">Lipoprotein</keyword>
<dbReference type="InterPro" id="IPR017734">
    <property type="entry name" value="T6SS_SciN"/>
</dbReference>
<gene>
    <name evidence="1" type="ORF">QU24_21900</name>
</gene>
<dbReference type="PANTHER" id="PTHR37625:SF4">
    <property type="entry name" value="OUTER MEMBRANE LIPOPROTEIN"/>
    <property type="match status" value="1"/>
</dbReference>
<dbReference type="PANTHER" id="PTHR37625">
    <property type="entry name" value="OUTER MEMBRANE LIPOPROTEIN-RELATED"/>
    <property type="match status" value="1"/>
</dbReference>
<dbReference type="Proteomes" id="UP000030853">
    <property type="component" value="Unassembled WGS sequence"/>
</dbReference>
<dbReference type="EMBL" id="JTJJ01000098">
    <property type="protein sequence ID" value="KHJ65930.1"/>
    <property type="molecule type" value="Genomic_DNA"/>
</dbReference>
<dbReference type="RefSeq" id="WP_039335528.1">
    <property type="nucleotide sequence ID" value="NZ_JTJJ01000098.1"/>
</dbReference>
<proteinExistence type="predicted"/>
<reference evidence="1 2" key="1">
    <citation type="submission" date="2014-11" db="EMBL/GenBank/DDBJ databases">
        <title>Genome sequencing of Pantoea rodasii ND03.</title>
        <authorList>
            <person name="Muhamad Yunos N.Y."/>
            <person name="Chan K.-G."/>
        </authorList>
    </citation>
    <scope>NUCLEOTIDE SEQUENCE [LARGE SCALE GENOMIC DNA]</scope>
    <source>
        <strain evidence="1 2">ND03</strain>
    </source>
</reference>
<protein>
    <submittedName>
        <fullName evidence="1">Type VI secretion lipoprotein/VasD</fullName>
    </submittedName>
</protein>
<sequence>MDYSVMWPRIAVLLGLLLLTGCMSSSRQVPSDWQLTLNSAPDANSGAPLKVRVFVLRSDANFQSADFYSLQNNASSVLSGDVLDTQQRFLTAQQPQQIITGNPSLEAHYLGVIAEYANINGKTWRVVIPLPAPTETNFYKFWQFSPDALHGRVTATAAGLHLTAKDE</sequence>
<accession>A0A0B1R4B5</accession>
<evidence type="ECO:0000313" key="2">
    <source>
        <dbReference type="Proteomes" id="UP000030853"/>
    </source>
</evidence>
<dbReference type="Pfam" id="PF12790">
    <property type="entry name" value="T6SS-SciN"/>
    <property type="match status" value="1"/>
</dbReference>
<comment type="caution">
    <text evidence="1">The sequence shown here is derived from an EMBL/GenBank/DDBJ whole genome shotgun (WGS) entry which is preliminary data.</text>
</comment>
<evidence type="ECO:0000313" key="1">
    <source>
        <dbReference type="EMBL" id="KHJ65930.1"/>
    </source>
</evidence>
<name>A0A0B1R4B5_9GAMM</name>
<dbReference type="Gene3D" id="2.60.40.4150">
    <property type="entry name" value="Type VI secretion system, lipoprotein SciN"/>
    <property type="match status" value="1"/>
</dbReference>
<organism evidence="1 2">
    <name type="scientific">Pantoea rodasii</name>
    <dbReference type="NCBI Taxonomy" id="1076549"/>
    <lineage>
        <taxon>Bacteria</taxon>
        <taxon>Pseudomonadati</taxon>
        <taxon>Pseudomonadota</taxon>
        <taxon>Gammaproteobacteria</taxon>
        <taxon>Enterobacterales</taxon>
        <taxon>Erwiniaceae</taxon>
        <taxon>Pantoea</taxon>
    </lineage>
</organism>